<dbReference type="GeneID" id="68613556"/>
<evidence type="ECO:0000313" key="2">
    <source>
        <dbReference type="EMBL" id="GAA5052443.1"/>
    </source>
</evidence>
<evidence type="ECO:0000256" key="1">
    <source>
        <dbReference type="SAM" id="Phobius"/>
    </source>
</evidence>
<organism evidence="2 3">
    <name type="scientific">Haladaptatus pallidirubidus</name>
    <dbReference type="NCBI Taxonomy" id="1008152"/>
    <lineage>
        <taxon>Archaea</taxon>
        <taxon>Methanobacteriati</taxon>
        <taxon>Methanobacteriota</taxon>
        <taxon>Stenosarchaea group</taxon>
        <taxon>Halobacteria</taxon>
        <taxon>Halobacteriales</taxon>
        <taxon>Haladaptataceae</taxon>
        <taxon>Haladaptatus</taxon>
    </lineage>
</organism>
<keyword evidence="3" id="KW-1185">Reference proteome</keyword>
<accession>A0AAV3UIV6</accession>
<reference evidence="2 3" key="1">
    <citation type="journal article" date="2019" name="Int. J. Syst. Evol. Microbiol.">
        <title>The Global Catalogue of Microorganisms (GCM) 10K type strain sequencing project: providing services to taxonomists for standard genome sequencing and annotation.</title>
        <authorList>
            <consortium name="The Broad Institute Genomics Platform"/>
            <consortium name="The Broad Institute Genome Sequencing Center for Infectious Disease"/>
            <person name="Wu L."/>
            <person name="Ma J."/>
        </authorList>
    </citation>
    <scope>NUCLEOTIDE SEQUENCE [LARGE SCALE GENOMIC DNA]</scope>
    <source>
        <strain evidence="2 3">JCM 17504</strain>
    </source>
</reference>
<feature type="transmembrane region" description="Helical" evidence="1">
    <location>
        <begin position="68"/>
        <end position="86"/>
    </location>
</feature>
<protein>
    <recommendedName>
        <fullName evidence="4">DUF5518 domain-containing protein</fullName>
    </recommendedName>
</protein>
<keyword evidence="1" id="KW-0812">Transmembrane</keyword>
<evidence type="ECO:0008006" key="4">
    <source>
        <dbReference type="Google" id="ProtNLM"/>
    </source>
</evidence>
<dbReference type="InterPro" id="IPR040493">
    <property type="entry name" value="DUF5518"/>
</dbReference>
<feature type="transmembrane region" description="Helical" evidence="1">
    <location>
        <begin position="98"/>
        <end position="128"/>
    </location>
</feature>
<dbReference type="Pfam" id="PF17647">
    <property type="entry name" value="DUF5518"/>
    <property type="match status" value="1"/>
</dbReference>
<dbReference type="RefSeq" id="WP_227773370.1">
    <property type="nucleotide sequence ID" value="NZ_BAABKX010000012.1"/>
</dbReference>
<proteinExistence type="predicted"/>
<gene>
    <name evidence="2" type="ORF">GCM10025751_28670</name>
</gene>
<dbReference type="Proteomes" id="UP001501729">
    <property type="component" value="Unassembled WGS sequence"/>
</dbReference>
<sequence length="145" mass="15302">MVKFNQTNRTSSEWKYALNGGIISIPLTVGYNWFFEPEIYSLIMATIGGIIAGYLAKRNALRIYRTGIGAGAIGATPALLMAFNPLSTIATKWLGSGAIVFTFIVVPVVALAILAIGAVLGLIGGAIGDWLATKFGNRNASHPTT</sequence>
<dbReference type="AlphaFoldDB" id="A0AAV3UIV6"/>
<dbReference type="EMBL" id="BAABKX010000012">
    <property type="protein sequence ID" value="GAA5052443.1"/>
    <property type="molecule type" value="Genomic_DNA"/>
</dbReference>
<keyword evidence="1" id="KW-0472">Membrane</keyword>
<name>A0AAV3UIV6_9EURY</name>
<comment type="caution">
    <text evidence="2">The sequence shown here is derived from an EMBL/GenBank/DDBJ whole genome shotgun (WGS) entry which is preliminary data.</text>
</comment>
<feature type="transmembrane region" description="Helical" evidence="1">
    <location>
        <begin position="39"/>
        <end position="56"/>
    </location>
</feature>
<keyword evidence="1" id="KW-1133">Transmembrane helix</keyword>
<feature type="transmembrane region" description="Helical" evidence="1">
    <location>
        <begin position="16"/>
        <end position="33"/>
    </location>
</feature>
<evidence type="ECO:0000313" key="3">
    <source>
        <dbReference type="Proteomes" id="UP001501729"/>
    </source>
</evidence>